<feature type="transmembrane region" description="Helical" evidence="4">
    <location>
        <begin position="58"/>
        <end position="77"/>
    </location>
</feature>
<sequence>MDHSGHDHAAHAHAMEGHEGHHMPGMDGPAKCSMNMLFTWDYQNVCVVFRQWQITSPLSLVVTLAAIVALVAGYEALREGIRRYETSVSQRVETSPRGILDGDDDHPETVAETTPFFLRPGQNKSEVARRAHVVKSVLYGLQNFYAFMIMLIFMTYNGWIMIAVSVGAGLGYLLFGSRTTAVKDTACH</sequence>
<feature type="transmembrane region" description="Helical" evidence="4">
    <location>
        <begin position="159"/>
        <end position="175"/>
    </location>
</feature>
<evidence type="ECO:0000313" key="5">
    <source>
        <dbReference type="EMBL" id="KAK0746317.1"/>
    </source>
</evidence>
<evidence type="ECO:0000256" key="1">
    <source>
        <dbReference type="ARBA" id="ARBA00022692"/>
    </source>
</evidence>
<feature type="transmembrane region" description="Helical" evidence="4">
    <location>
        <begin position="133"/>
        <end position="153"/>
    </location>
</feature>
<evidence type="ECO:0000256" key="2">
    <source>
        <dbReference type="ARBA" id="ARBA00022989"/>
    </source>
</evidence>
<evidence type="ECO:0000256" key="4">
    <source>
        <dbReference type="RuleBase" id="RU367022"/>
    </source>
</evidence>
<keyword evidence="3 4" id="KW-0472">Membrane</keyword>
<gene>
    <name evidence="5" type="ORF">B0T18DRAFT_429300</name>
</gene>
<keyword evidence="1 4" id="KW-0812">Transmembrane</keyword>
<dbReference type="GO" id="GO:0016020">
    <property type="term" value="C:membrane"/>
    <property type="evidence" value="ECO:0007669"/>
    <property type="project" value="UniProtKB-SubCell"/>
</dbReference>
<evidence type="ECO:0000256" key="3">
    <source>
        <dbReference type="ARBA" id="ARBA00023136"/>
    </source>
</evidence>
<comment type="caution">
    <text evidence="5">The sequence shown here is derived from an EMBL/GenBank/DDBJ whole genome shotgun (WGS) entry which is preliminary data.</text>
</comment>
<comment type="subcellular location">
    <subcellularLocation>
        <location evidence="4">Membrane</location>
        <topology evidence="4">Multi-pass membrane protein</topology>
    </subcellularLocation>
</comment>
<keyword evidence="2 4" id="KW-1133">Transmembrane helix</keyword>
<dbReference type="Pfam" id="PF04145">
    <property type="entry name" value="Ctr"/>
    <property type="match status" value="1"/>
</dbReference>
<dbReference type="AlphaFoldDB" id="A0AA40EW05"/>
<comment type="similarity">
    <text evidence="4">Belongs to the copper transporter (Ctr) (TC 1.A.56) family. SLC31A subfamily.</text>
</comment>
<keyword evidence="4" id="KW-0406">Ion transport</keyword>
<dbReference type="PANTHER" id="PTHR12483:SF115">
    <property type="entry name" value="COPPER TRANSPORT PROTEIN"/>
    <property type="match status" value="1"/>
</dbReference>
<dbReference type="PANTHER" id="PTHR12483">
    <property type="entry name" value="SOLUTE CARRIER FAMILY 31 COPPER TRANSPORTERS"/>
    <property type="match status" value="1"/>
</dbReference>
<keyword evidence="4" id="KW-0187">Copper transport</keyword>
<name>A0AA40EW05_9PEZI</name>
<proteinExistence type="inferred from homology"/>
<dbReference type="GO" id="GO:0005375">
    <property type="term" value="F:copper ion transmembrane transporter activity"/>
    <property type="evidence" value="ECO:0007669"/>
    <property type="project" value="UniProtKB-UniRule"/>
</dbReference>
<dbReference type="Proteomes" id="UP001172155">
    <property type="component" value="Unassembled WGS sequence"/>
</dbReference>
<accession>A0AA40EW05</accession>
<keyword evidence="6" id="KW-1185">Reference proteome</keyword>
<keyword evidence="4" id="KW-0813">Transport</keyword>
<organism evidence="5 6">
    <name type="scientific">Schizothecium vesticola</name>
    <dbReference type="NCBI Taxonomy" id="314040"/>
    <lineage>
        <taxon>Eukaryota</taxon>
        <taxon>Fungi</taxon>
        <taxon>Dikarya</taxon>
        <taxon>Ascomycota</taxon>
        <taxon>Pezizomycotina</taxon>
        <taxon>Sordariomycetes</taxon>
        <taxon>Sordariomycetidae</taxon>
        <taxon>Sordariales</taxon>
        <taxon>Schizotheciaceae</taxon>
        <taxon>Schizothecium</taxon>
    </lineage>
</organism>
<dbReference type="EMBL" id="JAUKUD010000004">
    <property type="protein sequence ID" value="KAK0746317.1"/>
    <property type="molecule type" value="Genomic_DNA"/>
</dbReference>
<evidence type="ECO:0000313" key="6">
    <source>
        <dbReference type="Proteomes" id="UP001172155"/>
    </source>
</evidence>
<reference evidence="5" key="1">
    <citation type="submission" date="2023-06" db="EMBL/GenBank/DDBJ databases">
        <title>Genome-scale phylogeny and comparative genomics of the fungal order Sordariales.</title>
        <authorList>
            <consortium name="Lawrence Berkeley National Laboratory"/>
            <person name="Hensen N."/>
            <person name="Bonometti L."/>
            <person name="Westerberg I."/>
            <person name="Brannstrom I.O."/>
            <person name="Guillou S."/>
            <person name="Cros-Aarteil S."/>
            <person name="Calhoun S."/>
            <person name="Haridas S."/>
            <person name="Kuo A."/>
            <person name="Mondo S."/>
            <person name="Pangilinan J."/>
            <person name="Riley R."/>
            <person name="LaButti K."/>
            <person name="Andreopoulos B."/>
            <person name="Lipzen A."/>
            <person name="Chen C."/>
            <person name="Yanf M."/>
            <person name="Daum C."/>
            <person name="Ng V."/>
            <person name="Clum A."/>
            <person name="Steindorff A."/>
            <person name="Ohm R."/>
            <person name="Martin F."/>
            <person name="Silar P."/>
            <person name="Natvig D."/>
            <person name="Lalanne C."/>
            <person name="Gautier V."/>
            <person name="Ament-velasquez S.L."/>
            <person name="Kruys A."/>
            <person name="Hutchinson M.I."/>
            <person name="Powell A.J."/>
            <person name="Barry K."/>
            <person name="Miller A.N."/>
            <person name="Grigoriev I.V."/>
            <person name="Debuchy R."/>
            <person name="Gladieux P."/>
            <person name="Thoren M.H."/>
            <person name="Johannesson H."/>
        </authorList>
    </citation>
    <scope>NUCLEOTIDE SEQUENCE</scope>
    <source>
        <strain evidence="5">SMH3187-1</strain>
    </source>
</reference>
<protein>
    <recommendedName>
        <fullName evidence="4">Copper transport protein</fullName>
    </recommendedName>
</protein>
<dbReference type="InterPro" id="IPR007274">
    <property type="entry name" value="Cop_transporter"/>
</dbReference>
<keyword evidence="4" id="KW-0186">Copper</keyword>